<reference evidence="10" key="1">
    <citation type="submission" date="2021-01" db="UniProtKB">
        <authorList>
            <consortium name="EnsemblMetazoa"/>
        </authorList>
    </citation>
    <scope>IDENTIFICATION</scope>
</reference>
<feature type="chain" id="PRO_5029751318" evidence="7">
    <location>
        <begin position="22"/>
        <end position="1393"/>
    </location>
</feature>
<feature type="region of interest" description="Disordered" evidence="6">
    <location>
        <begin position="223"/>
        <end position="257"/>
    </location>
</feature>
<dbReference type="GO" id="GO:0005604">
    <property type="term" value="C:basement membrane"/>
    <property type="evidence" value="ECO:0007669"/>
    <property type="project" value="TreeGrafter"/>
</dbReference>
<keyword evidence="11" id="KW-1185">Reference proteome</keyword>
<dbReference type="Gene3D" id="3.30.70.960">
    <property type="entry name" value="SEA domain"/>
    <property type="match status" value="1"/>
</dbReference>
<dbReference type="GO" id="GO:0007160">
    <property type="term" value="P:cell-matrix adhesion"/>
    <property type="evidence" value="ECO:0007669"/>
    <property type="project" value="TreeGrafter"/>
</dbReference>
<dbReference type="Proteomes" id="UP000594262">
    <property type="component" value="Unplaced"/>
</dbReference>
<feature type="domain" description="SEA" evidence="8">
    <location>
        <begin position="65"/>
        <end position="174"/>
    </location>
</feature>
<dbReference type="PROSITE" id="PS00484">
    <property type="entry name" value="THYROGLOBULIN_1_1"/>
    <property type="match status" value="1"/>
</dbReference>
<evidence type="ECO:0000256" key="3">
    <source>
        <dbReference type="ARBA" id="ARBA00022737"/>
    </source>
</evidence>
<feature type="disulfide bond" evidence="5">
    <location>
        <begin position="624"/>
        <end position="644"/>
    </location>
</feature>
<evidence type="ECO:0000313" key="11">
    <source>
        <dbReference type="Proteomes" id="UP000594262"/>
    </source>
</evidence>
<dbReference type="GeneID" id="136803986"/>
<dbReference type="SUPFAM" id="SSF57610">
    <property type="entry name" value="Thyroglobulin type-1 domain"/>
    <property type="match status" value="1"/>
</dbReference>
<evidence type="ECO:0000256" key="6">
    <source>
        <dbReference type="SAM" id="MobiDB-lite"/>
    </source>
</evidence>
<dbReference type="EnsemblMetazoa" id="CLYHEMT009675.1">
    <property type="protein sequence ID" value="CLYHEMP009675.1"/>
    <property type="gene ID" value="CLYHEMG009675"/>
</dbReference>
<evidence type="ECO:0000259" key="9">
    <source>
        <dbReference type="PROSITE" id="PS51162"/>
    </source>
</evidence>
<feature type="compositionally biased region" description="Polar residues" evidence="6">
    <location>
        <begin position="564"/>
        <end position="588"/>
    </location>
</feature>
<keyword evidence="7" id="KW-0732">Signal</keyword>
<comment type="caution">
    <text evidence="5">Lacks conserved residue(s) required for the propagation of feature annotation.</text>
</comment>
<dbReference type="SMART" id="SM00211">
    <property type="entry name" value="TY"/>
    <property type="match status" value="1"/>
</dbReference>
<dbReference type="PROSITE" id="PS51162">
    <property type="entry name" value="THYROGLOBULIN_1_2"/>
    <property type="match status" value="1"/>
</dbReference>
<evidence type="ECO:0000256" key="2">
    <source>
        <dbReference type="ARBA" id="ARBA00022525"/>
    </source>
</evidence>
<proteinExistence type="predicted"/>
<organism evidence="10 11">
    <name type="scientific">Clytia hemisphaerica</name>
    <dbReference type="NCBI Taxonomy" id="252671"/>
    <lineage>
        <taxon>Eukaryota</taxon>
        <taxon>Metazoa</taxon>
        <taxon>Cnidaria</taxon>
        <taxon>Hydrozoa</taxon>
        <taxon>Hydroidolina</taxon>
        <taxon>Leptothecata</taxon>
        <taxon>Obeliida</taxon>
        <taxon>Clytiidae</taxon>
        <taxon>Clytia</taxon>
    </lineage>
</organism>
<evidence type="ECO:0000256" key="4">
    <source>
        <dbReference type="ARBA" id="ARBA00023157"/>
    </source>
</evidence>
<feature type="domain" description="SEA" evidence="8">
    <location>
        <begin position="268"/>
        <end position="376"/>
    </location>
</feature>
<feature type="compositionally biased region" description="Low complexity" evidence="6">
    <location>
        <begin position="527"/>
        <end position="552"/>
    </location>
</feature>
<dbReference type="Pfam" id="PF01390">
    <property type="entry name" value="SEA"/>
    <property type="match status" value="2"/>
</dbReference>
<feature type="disulfide bond" evidence="5">
    <location>
        <begin position="615"/>
        <end position="622"/>
    </location>
</feature>
<comment type="subcellular location">
    <subcellularLocation>
        <location evidence="1">Secreted</location>
    </subcellularLocation>
</comment>
<feature type="compositionally biased region" description="Polar residues" evidence="6">
    <location>
        <begin position="231"/>
        <end position="257"/>
    </location>
</feature>
<evidence type="ECO:0000313" key="10">
    <source>
        <dbReference type="EnsemblMetazoa" id="CLYHEMP009675.1"/>
    </source>
</evidence>
<dbReference type="Pfam" id="PF00086">
    <property type="entry name" value="Thyroglobulin_1"/>
    <property type="match status" value="1"/>
</dbReference>
<accession>A0A7M5VBJ2</accession>
<name>A0A7M5VBJ2_9CNID</name>
<evidence type="ECO:0000256" key="5">
    <source>
        <dbReference type="PROSITE-ProRule" id="PRU00500"/>
    </source>
</evidence>
<dbReference type="InterPro" id="IPR036857">
    <property type="entry name" value="Thyroglobulin_1_sf"/>
</dbReference>
<dbReference type="InterPro" id="IPR036364">
    <property type="entry name" value="SEA_dom_sf"/>
</dbReference>
<evidence type="ECO:0000256" key="1">
    <source>
        <dbReference type="ARBA" id="ARBA00004613"/>
    </source>
</evidence>
<dbReference type="RefSeq" id="XP_066916820.1">
    <property type="nucleotide sequence ID" value="XM_067060719.1"/>
</dbReference>
<feature type="domain" description="SEA" evidence="8">
    <location>
        <begin position="408"/>
        <end position="518"/>
    </location>
</feature>
<dbReference type="InterPro" id="IPR051950">
    <property type="entry name" value="Dev_reg/Prot_inhib"/>
</dbReference>
<keyword evidence="3" id="KW-0677">Repeat</keyword>
<dbReference type="PANTHER" id="PTHR12352">
    <property type="entry name" value="SECRETED MODULAR CALCIUM-BINDING PROTEIN"/>
    <property type="match status" value="1"/>
</dbReference>
<sequence>MKERQFCLLVILFTLLGELYSSLPTAEKELRRTKRTVYQALLKRKDNTAYVDLENQSTTSKPYIARQSRELKIEFLLNRPWRDEMANRTSPEFKLLSGNIADAVSNELVADFNFITSTVLRLRNGKSKTYVDISLRFFNTEINAQRHLQGIISKGWISGQSVDPNYFKLLNGQSSHTPTATNHKNLYGGTKKIEYSQPLSLHHKPAEGLLHIVHKTPQAINEEVHKKHASPQEQNATSATKQQQPQHVAQALTQPSTTEAPPKQFYLQYKETEIVIKLAATYQEYLQDKQSPEFRELSGNIEQAVSKALSKDEYYINCTLVKFSESGGGHVIAFLKLRFRHEELFVIEKCQSLITSGLIDGMPVDDRFFRVLSLSETDEQGENLHSLTDVDGKIPKPSQSKYHLKLLPLHYVEISYSIKIKEAWADDLSDNNTVHYGVFSGHVEQAVDRSLAENPNYIDCNVVEFLESSDKLTIGNIVVHFYQNETNPEPVVLNTIKNGSLSGIHVDPTFFVVFSISYRLKGGAKGATQPPQASTTTQDAHGQKQQAQYNQQPNIDTGVLTTPVPYNSAYQQPNNPVSPCQQQQQNAEESINNKQVVGAFVPQCQSDGTYKPVQCHALTGFCWCVDGNGARVQGTEERFKMPNCGGFKIYGTVALLDYQQPTIPAGSCLSVYVQEAVSCGNNVNCQVPITGNKTFHDIQLQNGSISYELMLPSLKETTYWISGVVNMGWCRLNSLKTSDLVHEGDYHTTSNEEFYVNQQNNLVQKDLVAELVTIAEIGIRLHGDVILPESNIQFSSNSCLAMETKLLQPCNGADCTKLMSSNNHTIRNLTAVGNRLPYEVHLTNLNEGTYVISIVIHIGACAESDGQAIVDGDYYNEDMEEFTIDDNTNDVEKDISVVKLQHSEGGVSISGRVLFPPETTSLQSGSCLSVSTRKLIKCKNKRCKIPPVASKTWEMVKYQPQGIPYTLFLPIDSPGSYLVSAVINNGWCKSQVPGKWIRPGDLYNDKIHDFELKSPATSIGKNIQTAIFTGEEDTGNKTQLEKPEPAEIAVDGQIFLPSNNSFIPPHSCLTVKVLQDCQNTSKCGHELIAGQVFHDLHVDRNNSLPYYVELENITSTGSFSISYILNIGWCHGENTTSAFDVLMSGDLYADEQLVIEKQPTGFIEMIKDVYLNLFEEPTTTPVATTPVPFATTETYTTTAVQTSGNPLVAGPNGSPTVVIDNSTTNATLQSSPQPSLESDELVTLPKGLPRSCAEIRDSGVGKMDGQYIVEARENCHLSLICQDMEGENPKEFLGGPNEEEWKYWHFAVLIKISQKDKENIADGACLEKSDRGKDLLKRIVKAGLDQNNPVQEWRSKLSKLLRAKRNTLGTESIISKAKTIYAESKQEGSWGVI</sequence>
<dbReference type="SUPFAM" id="SSF82671">
    <property type="entry name" value="SEA domain"/>
    <property type="match status" value="1"/>
</dbReference>
<evidence type="ECO:0000256" key="7">
    <source>
        <dbReference type="SAM" id="SignalP"/>
    </source>
</evidence>
<dbReference type="InterPro" id="IPR000082">
    <property type="entry name" value="SEA_dom"/>
</dbReference>
<evidence type="ECO:0000259" key="8">
    <source>
        <dbReference type="PROSITE" id="PS50024"/>
    </source>
</evidence>
<dbReference type="PANTHER" id="PTHR12352:SF3">
    <property type="entry name" value="NIDOGEN-2"/>
    <property type="match status" value="1"/>
</dbReference>
<keyword evidence="2" id="KW-0964">Secreted</keyword>
<keyword evidence="4 5" id="KW-1015">Disulfide bond</keyword>
<dbReference type="OrthoDB" id="5966960at2759"/>
<dbReference type="InterPro" id="IPR000716">
    <property type="entry name" value="Thyroglobulin_1"/>
</dbReference>
<protein>
    <submittedName>
        <fullName evidence="10">Uncharacterized protein</fullName>
    </submittedName>
</protein>
<dbReference type="Gene3D" id="4.10.800.10">
    <property type="entry name" value="Thyroglobulin type-1"/>
    <property type="match status" value="1"/>
</dbReference>
<dbReference type="GO" id="GO:0005615">
    <property type="term" value="C:extracellular space"/>
    <property type="evidence" value="ECO:0007669"/>
    <property type="project" value="TreeGrafter"/>
</dbReference>
<dbReference type="PROSITE" id="PS50024">
    <property type="entry name" value="SEA"/>
    <property type="match status" value="3"/>
</dbReference>
<dbReference type="CDD" id="cd00191">
    <property type="entry name" value="TY"/>
    <property type="match status" value="1"/>
</dbReference>
<feature type="region of interest" description="Disordered" evidence="6">
    <location>
        <begin position="525"/>
        <end position="588"/>
    </location>
</feature>
<feature type="signal peptide" evidence="7">
    <location>
        <begin position="1"/>
        <end position="21"/>
    </location>
</feature>
<feature type="domain" description="Thyroglobulin type-1" evidence="9">
    <location>
        <begin position="577"/>
        <end position="644"/>
    </location>
</feature>